<name>A0A2H3KWK7_9FLAO</name>
<dbReference type="Proteomes" id="UP000220828">
    <property type="component" value="Unassembled WGS sequence"/>
</dbReference>
<dbReference type="HAMAP" id="MF_00528">
    <property type="entry name" value="Maf"/>
    <property type="match status" value="1"/>
</dbReference>
<dbReference type="GO" id="GO:0009117">
    <property type="term" value="P:nucleotide metabolic process"/>
    <property type="evidence" value="ECO:0007669"/>
    <property type="project" value="UniProtKB-KW"/>
</dbReference>
<dbReference type="GO" id="GO:0005737">
    <property type="term" value="C:cytoplasm"/>
    <property type="evidence" value="ECO:0007669"/>
    <property type="project" value="UniProtKB-SubCell"/>
</dbReference>
<evidence type="ECO:0000313" key="6">
    <source>
        <dbReference type="Proteomes" id="UP000220828"/>
    </source>
</evidence>
<comment type="function">
    <text evidence="4">Nucleoside triphosphate pyrophosphatase that hydrolyzes dTTP and UTP. May have a dual role in cell division arrest and in preventing the incorporation of modified nucleotides into cellular nucleic acids.</text>
</comment>
<evidence type="ECO:0000256" key="2">
    <source>
        <dbReference type="ARBA" id="ARBA00022801"/>
    </source>
</evidence>
<dbReference type="SUPFAM" id="SSF52972">
    <property type="entry name" value="ITPase-like"/>
    <property type="match status" value="1"/>
</dbReference>
<dbReference type="GO" id="GO:0036221">
    <property type="term" value="F:UTP diphosphatase activity"/>
    <property type="evidence" value="ECO:0007669"/>
    <property type="project" value="RHEA"/>
</dbReference>
<feature type="site" description="Important for substrate specificity" evidence="4">
    <location>
        <position position="19"/>
    </location>
</feature>
<dbReference type="InterPro" id="IPR029001">
    <property type="entry name" value="ITPase-like_fam"/>
</dbReference>
<dbReference type="PIRSF" id="PIRSF006305">
    <property type="entry name" value="Maf"/>
    <property type="match status" value="1"/>
</dbReference>
<comment type="cofactor">
    <cofactor evidence="1 4">
        <name>a divalent metal cation</name>
        <dbReference type="ChEBI" id="CHEBI:60240"/>
    </cofactor>
</comment>
<gene>
    <name evidence="5" type="primary">maf</name>
    <name evidence="5" type="ORF">B0A77_05620</name>
</gene>
<reference evidence="5 6" key="1">
    <citation type="submission" date="2017-09" db="EMBL/GenBank/DDBJ databases">
        <title>Whole genomes of Flavobacteriaceae.</title>
        <authorList>
            <person name="Stine C."/>
            <person name="Li C."/>
            <person name="Tadesse D."/>
        </authorList>
    </citation>
    <scope>NUCLEOTIDE SEQUENCE [LARGE SCALE GENOMIC DNA]</scope>
    <source>
        <strain evidence="5 6">ATCC 35036</strain>
    </source>
</reference>
<proteinExistence type="inferred from homology"/>
<dbReference type="Pfam" id="PF02545">
    <property type="entry name" value="Maf"/>
    <property type="match status" value="1"/>
</dbReference>
<evidence type="ECO:0000313" key="5">
    <source>
        <dbReference type="EMBL" id="PDS25154.1"/>
    </source>
</evidence>
<sequence length="194" mass="22321">MLKEKLSKYNIILASGSPRRQQFFKELDIDFTIKVKAIDEIYPNELKAAAITNYLCKLKAKAYENELELNDIVITSDTIVWLNGEALEKPKNAEEAMTMLQKLSNQTHEVITSVCFKTCQSEIVVEDKTYVTFAKLNQEMLTYYLQNYKPYDKAGSYGIQEWIGLVGITKIEGSYCNVVGLPTHKVFDYFYHLD</sequence>
<dbReference type="PANTHER" id="PTHR43213">
    <property type="entry name" value="BIFUNCTIONAL DTTP/UTP PYROPHOSPHATASE/METHYLTRANSFERASE PROTEIN-RELATED"/>
    <property type="match status" value="1"/>
</dbReference>
<feature type="active site" description="Proton acceptor" evidence="4">
    <location>
        <position position="77"/>
    </location>
</feature>
<dbReference type="EC" id="3.6.1.9" evidence="4"/>
<comment type="subcellular location">
    <subcellularLocation>
        <location evidence="4">Cytoplasm</location>
    </subcellularLocation>
</comment>
<dbReference type="InterPro" id="IPR003697">
    <property type="entry name" value="Maf-like"/>
</dbReference>
<feature type="site" description="Important for substrate specificity" evidence="4">
    <location>
        <position position="160"/>
    </location>
</feature>
<dbReference type="EMBL" id="PCMW01000032">
    <property type="protein sequence ID" value="PDS25154.1"/>
    <property type="molecule type" value="Genomic_DNA"/>
</dbReference>
<dbReference type="GO" id="GO:0036218">
    <property type="term" value="F:dTTP diphosphatase activity"/>
    <property type="evidence" value="ECO:0007669"/>
    <property type="project" value="RHEA"/>
</dbReference>
<accession>A0A2H3KWK7</accession>
<keyword evidence="2 4" id="KW-0378">Hydrolase</keyword>
<comment type="caution">
    <text evidence="5">The sequence shown here is derived from an EMBL/GenBank/DDBJ whole genome shotgun (WGS) entry which is preliminary data.</text>
</comment>
<dbReference type="CDD" id="cd00555">
    <property type="entry name" value="Maf"/>
    <property type="match status" value="1"/>
</dbReference>
<evidence type="ECO:0000256" key="1">
    <source>
        <dbReference type="ARBA" id="ARBA00001968"/>
    </source>
</evidence>
<protein>
    <recommendedName>
        <fullName evidence="4">dTTP/UTP pyrophosphatase</fullName>
        <shortName evidence="4">dTTPase/UTPase</shortName>
        <ecNumber evidence="4">3.6.1.9</ecNumber>
    </recommendedName>
    <alternativeName>
        <fullName evidence="4">Nucleoside triphosphate pyrophosphatase</fullName>
    </alternativeName>
    <alternativeName>
        <fullName evidence="4">Nucleotide pyrophosphatase</fullName>
        <shortName evidence="4">Nucleotide PPase</shortName>
    </alternativeName>
</protein>
<dbReference type="OrthoDB" id="9807767at2"/>
<comment type="catalytic activity">
    <reaction evidence="4">
        <text>dTTP + H2O = dTMP + diphosphate + H(+)</text>
        <dbReference type="Rhea" id="RHEA:28534"/>
        <dbReference type="ChEBI" id="CHEBI:15377"/>
        <dbReference type="ChEBI" id="CHEBI:15378"/>
        <dbReference type="ChEBI" id="CHEBI:33019"/>
        <dbReference type="ChEBI" id="CHEBI:37568"/>
        <dbReference type="ChEBI" id="CHEBI:63528"/>
        <dbReference type="EC" id="3.6.1.9"/>
    </reaction>
</comment>
<comment type="similarity">
    <text evidence="4">Belongs to the Maf family. YhdE subfamily.</text>
</comment>
<dbReference type="AlphaFoldDB" id="A0A2H3KWK7"/>
<feature type="site" description="Important for substrate specificity" evidence="4">
    <location>
        <position position="78"/>
    </location>
</feature>
<dbReference type="NCBIfam" id="TIGR00172">
    <property type="entry name" value="maf"/>
    <property type="match status" value="1"/>
</dbReference>
<comment type="catalytic activity">
    <reaction evidence="4">
        <text>UTP + H2O = UMP + diphosphate + H(+)</text>
        <dbReference type="Rhea" id="RHEA:29395"/>
        <dbReference type="ChEBI" id="CHEBI:15377"/>
        <dbReference type="ChEBI" id="CHEBI:15378"/>
        <dbReference type="ChEBI" id="CHEBI:33019"/>
        <dbReference type="ChEBI" id="CHEBI:46398"/>
        <dbReference type="ChEBI" id="CHEBI:57865"/>
        <dbReference type="EC" id="3.6.1.9"/>
    </reaction>
</comment>
<organism evidence="5 6">
    <name type="scientific">Flavobacterium branchiophilum</name>
    <dbReference type="NCBI Taxonomy" id="55197"/>
    <lineage>
        <taxon>Bacteria</taxon>
        <taxon>Pseudomonadati</taxon>
        <taxon>Bacteroidota</taxon>
        <taxon>Flavobacteriia</taxon>
        <taxon>Flavobacteriales</taxon>
        <taxon>Flavobacteriaceae</taxon>
        <taxon>Flavobacterium</taxon>
    </lineage>
</organism>
<evidence type="ECO:0000256" key="3">
    <source>
        <dbReference type="ARBA" id="ARBA00023080"/>
    </source>
</evidence>
<dbReference type="RefSeq" id="WP_014084216.1">
    <property type="nucleotide sequence ID" value="NZ_CBCSFI010000029.1"/>
</dbReference>
<dbReference type="Gene3D" id="3.90.950.10">
    <property type="match status" value="1"/>
</dbReference>
<keyword evidence="4" id="KW-0963">Cytoplasm</keyword>
<evidence type="ECO:0000256" key="4">
    <source>
        <dbReference type="HAMAP-Rule" id="MF_00528"/>
    </source>
</evidence>
<comment type="caution">
    <text evidence="4">Lacks conserved residue(s) required for the propagation of feature annotation.</text>
</comment>
<dbReference type="PANTHER" id="PTHR43213:SF5">
    <property type="entry name" value="BIFUNCTIONAL DTTP_UTP PYROPHOSPHATASE_METHYLTRANSFERASE PROTEIN-RELATED"/>
    <property type="match status" value="1"/>
</dbReference>
<dbReference type="OMA" id="VIGCDSV"/>
<keyword evidence="3 4" id="KW-0546">Nucleotide metabolism</keyword>